<organism evidence="2 3">
    <name type="scientific">Aurantiacibacter marinus</name>
    <dbReference type="NCBI Taxonomy" id="874156"/>
    <lineage>
        <taxon>Bacteria</taxon>
        <taxon>Pseudomonadati</taxon>
        <taxon>Pseudomonadota</taxon>
        <taxon>Alphaproteobacteria</taxon>
        <taxon>Sphingomonadales</taxon>
        <taxon>Erythrobacteraceae</taxon>
        <taxon>Aurantiacibacter</taxon>
    </lineage>
</organism>
<dbReference type="PATRIC" id="fig|874156.12.peg.2121"/>
<comment type="caution">
    <text evidence="2">The sequence shown here is derived from an EMBL/GenBank/DDBJ whole genome shotgun (WGS) entry which is preliminary data.</text>
</comment>
<accession>A0A0H0XKF5</accession>
<dbReference type="RefSeq" id="WP_047093990.1">
    <property type="nucleotide sequence ID" value="NZ_LBHU01000003.1"/>
</dbReference>
<keyword evidence="1" id="KW-0732">Signal</keyword>
<sequence length="322" mass="35643">MKNCGLFALGAALLFSATGAQAETLRVAGVYPAASDGAIEIEAISVERFAGSDGPRLSYLIEDRLRGVDIGGEPWFTVLAPQFAQDADGVLDGYAEARFSEYRFPATRTICRRRDAENVCIEYRDVETECIRLSVSLEPQMRLVTLDGRMLWSSNIRRSSETSFCPEFDQAPDFEPVIAGWVDEFVAHVRSSLAPRSSASNVRIMEGRRGLDGEYRALFRTAVALTDTDENAACDLFETLRADNPDQPSLVFNAGLCAERDGDLAAAQDIYRVALSSSRSDDEAQDGLRRLSQRLRAERQLDRRERLLALRYPSAPLIAASR</sequence>
<dbReference type="SUPFAM" id="SSF48452">
    <property type="entry name" value="TPR-like"/>
    <property type="match status" value="1"/>
</dbReference>
<dbReference type="OrthoDB" id="7426733at2"/>
<evidence type="ECO:0000313" key="3">
    <source>
        <dbReference type="Proteomes" id="UP000053455"/>
    </source>
</evidence>
<dbReference type="Gene3D" id="1.25.40.10">
    <property type="entry name" value="Tetratricopeptide repeat domain"/>
    <property type="match status" value="1"/>
</dbReference>
<protein>
    <recommendedName>
        <fullName evidence="4">Tetratricopeptide repeat protein</fullName>
    </recommendedName>
</protein>
<dbReference type="AlphaFoldDB" id="A0A0H0XKF5"/>
<evidence type="ECO:0000256" key="1">
    <source>
        <dbReference type="SAM" id="SignalP"/>
    </source>
</evidence>
<feature type="chain" id="PRO_5002588932" description="Tetratricopeptide repeat protein" evidence="1">
    <location>
        <begin position="23"/>
        <end position="322"/>
    </location>
</feature>
<gene>
    <name evidence="2" type="ORF">AAV99_10330</name>
</gene>
<dbReference type="STRING" id="874156.GCA_001021555_02373"/>
<dbReference type="InterPro" id="IPR011990">
    <property type="entry name" value="TPR-like_helical_dom_sf"/>
</dbReference>
<proteinExistence type="predicted"/>
<name>A0A0H0XKF5_9SPHN</name>
<evidence type="ECO:0008006" key="4">
    <source>
        <dbReference type="Google" id="ProtNLM"/>
    </source>
</evidence>
<dbReference type="EMBL" id="LBHU01000003">
    <property type="protein sequence ID" value="KLI63098.1"/>
    <property type="molecule type" value="Genomic_DNA"/>
</dbReference>
<evidence type="ECO:0000313" key="2">
    <source>
        <dbReference type="EMBL" id="KLI63098.1"/>
    </source>
</evidence>
<keyword evidence="3" id="KW-1185">Reference proteome</keyword>
<reference evidence="2 3" key="1">
    <citation type="submission" date="2015-04" db="EMBL/GenBank/DDBJ databases">
        <title>The draft genome sequence of Erythrobacter marinus HWDM-33.</title>
        <authorList>
            <person name="Zhuang L."/>
            <person name="Liu Y."/>
            <person name="Shao Z."/>
        </authorList>
    </citation>
    <scope>NUCLEOTIDE SEQUENCE [LARGE SCALE GENOMIC DNA]</scope>
    <source>
        <strain evidence="2 3">HWDM-33</strain>
    </source>
</reference>
<feature type="signal peptide" evidence="1">
    <location>
        <begin position="1"/>
        <end position="22"/>
    </location>
</feature>
<dbReference type="Proteomes" id="UP000053455">
    <property type="component" value="Unassembled WGS sequence"/>
</dbReference>